<evidence type="ECO:0000313" key="3">
    <source>
        <dbReference type="WBParaSite" id="PEQ_0000119801-mRNA-1"/>
    </source>
</evidence>
<feature type="domain" description="Apple" evidence="1">
    <location>
        <begin position="63"/>
        <end position="114"/>
    </location>
</feature>
<reference evidence="3" key="1">
    <citation type="submission" date="2022-11" db="UniProtKB">
        <authorList>
            <consortium name="WormBaseParasite"/>
        </authorList>
    </citation>
    <scope>IDENTIFICATION</scope>
</reference>
<dbReference type="InterPro" id="IPR003609">
    <property type="entry name" value="Pan_app"/>
</dbReference>
<dbReference type="WBParaSite" id="PEQ_0000119801-mRNA-1">
    <property type="protein sequence ID" value="PEQ_0000119801-mRNA-1"/>
    <property type="gene ID" value="PEQ_0000119801"/>
</dbReference>
<dbReference type="Pfam" id="PF00024">
    <property type="entry name" value="PAN_1"/>
    <property type="match status" value="1"/>
</dbReference>
<name>A0A914R4K3_PAREQ</name>
<protein>
    <submittedName>
        <fullName evidence="3">Apple domain-containing protein</fullName>
    </submittedName>
</protein>
<evidence type="ECO:0000313" key="2">
    <source>
        <dbReference type="Proteomes" id="UP000887564"/>
    </source>
</evidence>
<dbReference type="Proteomes" id="UP000887564">
    <property type="component" value="Unplaced"/>
</dbReference>
<sequence>LFNRRTQTCHVSPIAIQNVYNVRKYFAVDPNVDLYESNCASYGWIFFFFHFHIRFSSETMNRACLAWTHGFCRSFTFDRTDSSCYLSHTTGRALGKNPLDMTNVNLSTGDLDDCFKCWLNEKVLLES</sequence>
<keyword evidence="2" id="KW-1185">Reference proteome</keyword>
<accession>A0A914R4K3</accession>
<evidence type="ECO:0000259" key="1">
    <source>
        <dbReference type="Pfam" id="PF00024"/>
    </source>
</evidence>
<proteinExistence type="predicted"/>
<organism evidence="2 3">
    <name type="scientific">Parascaris equorum</name>
    <name type="common">Equine roundworm</name>
    <dbReference type="NCBI Taxonomy" id="6256"/>
    <lineage>
        <taxon>Eukaryota</taxon>
        <taxon>Metazoa</taxon>
        <taxon>Ecdysozoa</taxon>
        <taxon>Nematoda</taxon>
        <taxon>Chromadorea</taxon>
        <taxon>Rhabditida</taxon>
        <taxon>Spirurina</taxon>
        <taxon>Ascaridomorpha</taxon>
        <taxon>Ascaridoidea</taxon>
        <taxon>Ascarididae</taxon>
        <taxon>Parascaris</taxon>
    </lineage>
</organism>
<dbReference type="AlphaFoldDB" id="A0A914R4K3"/>